<keyword evidence="6" id="KW-1185">Reference proteome</keyword>
<feature type="region of interest" description="Disordered" evidence="4">
    <location>
        <begin position="468"/>
        <end position="491"/>
    </location>
</feature>
<dbReference type="FunFam" id="3.40.50.2000:FF:000071">
    <property type="entry name" value="Glycosyltransferase"/>
    <property type="match status" value="1"/>
</dbReference>
<protein>
    <recommendedName>
        <fullName evidence="7">Glycosyltransferase</fullName>
    </recommendedName>
</protein>
<comment type="similarity">
    <text evidence="1">Belongs to the UDP-glycosyltransferase family.</text>
</comment>
<dbReference type="InterPro" id="IPR002213">
    <property type="entry name" value="UDP_glucos_trans"/>
</dbReference>
<dbReference type="Pfam" id="PF00201">
    <property type="entry name" value="UDPGT"/>
    <property type="match status" value="1"/>
</dbReference>
<dbReference type="SUPFAM" id="SSF53756">
    <property type="entry name" value="UDP-Glycosyltransferase/glycogen phosphorylase"/>
    <property type="match status" value="1"/>
</dbReference>
<gene>
    <name evidence="5" type="ORF">LLUT_LOCUS32367</name>
</gene>
<reference evidence="5 6" key="1">
    <citation type="submission" date="2024-03" db="EMBL/GenBank/DDBJ databases">
        <authorList>
            <person name="Martinez-Hernandez J."/>
        </authorList>
    </citation>
    <scope>NUCLEOTIDE SEQUENCE [LARGE SCALE GENOMIC DNA]</scope>
</reference>
<evidence type="ECO:0000256" key="3">
    <source>
        <dbReference type="ARBA" id="ARBA00022679"/>
    </source>
</evidence>
<dbReference type="Gene3D" id="3.40.50.2000">
    <property type="entry name" value="Glycogen Phosphorylase B"/>
    <property type="match status" value="2"/>
</dbReference>
<keyword evidence="2" id="KW-0328">Glycosyltransferase</keyword>
<proteinExistence type="inferred from homology"/>
<dbReference type="PANTHER" id="PTHR48047">
    <property type="entry name" value="GLYCOSYLTRANSFERASE"/>
    <property type="match status" value="1"/>
</dbReference>
<name>A0AAV1YBC9_LUPLU</name>
<dbReference type="EMBL" id="CAXHTB010000023">
    <property type="protein sequence ID" value="CAL0331307.1"/>
    <property type="molecule type" value="Genomic_DNA"/>
</dbReference>
<dbReference type="PANTHER" id="PTHR48047:SF45">
    <property type="entry name" value="SCOPOLETIN GLUCOSYLTRANSFERASE-LIKE"/>
    <property type="match status" value="1"/>
</dbReference>
<evidence type="ECO:0000256" key="1">
    <source>
        <dbReference type="ARBA" id="ARBA00009995"/>
    </source>
</evidence>
<sequence length="509" mass="57939">MNLILTILQELSDNFLSLINLKFLRNKRKMGAETTKHSPLHILFFPFMGHGHMIPMIDMAKLFASKGVKITILTTPLNAPVILKTIEKSKTHSNINIQTIKFPSVEVGLPDGCENFDLIPSPESVPLFFKGTELLQEGFEQQLSLLHPNCVVSDGFFTWTTDSTAKFNIPRIVFYGVSFFSTCATECVRLYKPYENVSSDSESFVIPSLPGEIKMTRTQVADYIKDVDWLERLTKFRESEEKSYGVVFNSFYELEKDYADYVRKVIGRRAWHIGPLSLCNIDKEQKKYRGKEASIDEHEWQKWLDTKEPNSVVYVSFGSVVNFPDSILKEIALGLEASGQSFIWVVRKSKKDGEEWLPEGFEKRIEGKGLIIRGWAPQVSILEHEAIGAFMTHCGWNSTLEGVTAGVPFITWPVFAEQFYNQRLVVDVLKTGVPVGVKRWCPFVNMDDSIKWDTVEKTVRKILAKDEEAEERRKKAKEWSKLSRKAVEEGGSSDLDLDAFIAEFGSLRG</sequence>
<dbReference type="CDD" id="cd03784">
    <property type="entry name" value="GT1_Gtf-like"/>
    <property type="match status" value="1"/>
</dbReference>
<feature type="compositionally biased region" description="Basic and acidic residues" evidence="4">
    <location>
        <begin position="468"/>
        <end position="488"/>
    </location>
</feature>
<dbReference type="FunFam" id="3.40.50.2000:FF:000047">
    <property type="entry name" value="Glycosyltransferase"/>
    <property type="match status" value="1"/>
</dbReference>
<dbReference type="AlphaFoldDB" id="A0AAV1YBC9"/>
<evidence type="ECO:0000313" key="6">
    <source>
        <dbReference type="Proteomes" id="UP001497480"/>
    </source>
</evidence>
<dbReference type="Proteomes" id="UP001497480">
    <property type="component" value="Unassembled WGS sequence"/>
</dbReference>
<keyword evidence="3" id="KW-0808">Transferase</keyword>
<accession>A0AAV1YBC9</accession>
<evidence type="ECO:0000256" key="2">
    <source>
        <dbReference type="ARBA" id="ARBA00022676"/>
    </source>
</evidence>
<organism evidence="5 6">
    <name type="scientific">Lupinus luteus</name>
    <name type="common">European yellow lupine</name>
    <dbReference type="NCBI Taxonomy" id="3873"/>
    <lineage>
        <taxon>Eukaryota</taxon>
        <taxon>Viridiplantae</taxon>
        <taxon>Streptophyta</taxon>
        <taxon>Embryophyta</taxon>
        <taxon>Tracheophyta</taxon>
        <taxon>Spermatophyta</taxon>
        <taxon>Magnoliopsida</taxon>
        <taxon>eudicotyledons</taxon>
        <taxon>Gunneridae</taxon>
        <taxon>Pentapetalae</taxon>
        <taxon>rosids</taxon>
        <taxon>fabids</taxon>
        <taxon>Fabales</taxon>
        <taxon>Fabaceae</taxon>
        <taxon>Papilionoideae</taxon>
        <taxon>50 kb inversion clade</taxon>
        <taxon>genistoids sensu lato</taxon>
        <taxon>core genistoids</taxon>
        <taxon>Genisteae</taxon>
        <taxon>Lupinus</taxon>
    </lineage>
</organism>
<evidence type="ECO:0000256" key="4">
    <source>
        <dbReference type="SAM" id="MobiDB-lite"/>
    </source>
</evidence>
<evidence type="ECO:0008006" key="7">
    <source>
        <dbReference type="Google" id="ProtNLM"/>
    </source>
</evidence>
<dbReference type="GO" id="GO:0035251">
    <property type="term" value="F:UDP-glucosyltransferase activity"/>
    <property type="evidence" value="ECO:0007669"/>
    <property type="project" value="UniProtKB-ARBA"/>
</dbReference>
<comment type="caution">
    <text evidence="5">The sequence shown here is derived from an EMBL/GenBank/DDBJ whole genome shotgun (WGS) entry which is preliminary data.</text>
</comment>
<evidence type="ECO:0000313" key="5">
    <source>
        <dbReference type="EMBL" id="CAL0331307.1"/>
    </source>
</evidence>